<keyword evidence="2" id="KW-1185">Reference proteome</keyword>
<name>A0ACC1UD06_9AGAR</name>
<organism evidence="1 2">
    <name type="scientific">Lentinula aff. lateritia</name>
    <dbReference type="NCBI Taxonomy" id="2804960"/>
    <lineage>
        <taxon>Eukaryota</taxon>
        <taxon>Fungi</taxon>
        <taxon>Dikarya</taxon>
        <taxon>Basidiomycota</taxon>
        <taxon>Agaricomycotina</taxon>
        <taxon>Agaricomycetes</taxon>
        <taxon>Agaricomycetidae</taxon>
        <taxon>Agaricales</taxon>
        <taxon>Marasmiineae</taxon>
        <taxon>Omphalotaceae</taxon>
        <taxon>Lentinula</taxon>
    </lineage>
</organism>
<accession>A0ACC1UD06</accession>
<comment type="caution">
    <text evidence="1">The sequence shown here is derived from an EMBL/GenBank/DDBJ whole genome shotgun (WGS) entry which is preliminary data.</text>
</comment>
<sequence length="502" mass="54985">MLPRKPLRVASGQALYTDHRPYSVYTSKEKWFIVTLVSFAGIFSPFTANIYFPAIPTLTSVFHKSTELINLTVTMYMVLQGLSPMFFGSFADFHGRRPVFILCLFVLCLSCVGLALVPTNAYWLLMVLRCLQATGSASTIALGAGVIGDIAVPSERGGFFGFYSLGPMLGPALGPVIGGALSDGLGWRSIFWFLCIATGLACIIMILFLPETLRQIVGDGSVVPGRIYRPWIPIISRHSKAASNFQRPPKRKFKNPLLLFKNLDIVMLLFFNGIVYSVFYTVTASISSLFADIYPFLNDSTIGLCYLAIGFGTAAGSAGAGKVLDWDFQRMKKVYIETHGSKSMKTESNDLGDDFPIEKARLMSMSYSMVVLVATGMGYGWCLQKKVHIAAPLVLQFIMGALSMAVMNPTQTLILDLMPGQGSSVTACNNIVRCLLGAVAVSVIDIILSSLGPGFTYVLLNGIIIIFMPLLYLVMKLGPRLRKKRREADRKAISVRRRLCSA</sequence>
<proteinExistence type="predicted"/>
<reference evidence="1" key="1">
    <citation type="submission" date="2022-09" db="EMBL/GenBank/DDBJ databases">
        <title>A Global Phylogenomic Analysis of the Shiitake Genus Lentinula.</title>
        <authorList>
            <consortium name="DOE Joint Genome Institute"/>
            <person name="Sierra-Patev S."/>
            <person name="Min B."/>
            <person name="Naranjo-Ortiz M."/>
            <person name="Looney B."/>
            <person name="Konkel Z."/>
            <person name="Slot J.C."/>
            <person name="Sakamoto Y."/>
            <person name="Steenwyk J.L."/>
            <person name="Rokas A."/>
            <person name="Carro J."/>
            <person name="Camarero S."/>
            <person name="Ferreira P."/>
            <person name="Molpeceres G."/>
            <person name="Ruiz-Duenas F.J."/>
            <person name="Serrano A."/>
            <person name="Henrissat B."/>
            <person name="Drula E."/>
            <person name="Hughes K.W."/>
            <person name="Mata J.L."/>
            <person name="Ishikawa N.K."/>
            <person name="Vargas-Isla R."/>
            <person name="Ushijima S."/>
            <person name="Smith C.A."/>
            <person name="Ahrendt S."/>
            <person name="Andreopoulos W."/>
            <person name="He G."/>
            <person name="Labutti K."/>
            <person name="Lipzen A."/>
            <person name="Ng V."/>
            <person name="Riley R."/>
            <person name="Sandor L."/>
            <person name="Barry K."/>
            <person name="Martinez A.T."/>
            <person name="Xiao Y."/>
            <person name="Gibbons J.G."/>
            <person name="Terashima K."/>
            <person name="Grigoriev I.V."/>
            <person name="Hibbett D.S."/>
        </authorList>
    </citation>
    <scope>NUCLEOTIDE SEQUENCE</scope>
    <source>
        <strain evidence="1">TMI1499</strain>
    </source>
</reference>
<dbReference type="Proteomes" id="UP001163835">
    <property type="component" value="Unassembled WGS sequence"/>
</dbReference>
<evidence type="ECO:0000313" key="1">
    <source>
        <dbReference type="EMBL" id="KAJ3814868.1"/>
    </source>
</evidence>
<protein>
    <submittedName>
        <fullName evidence="1">MFS general substrate transporter</fullName>
    </submittedName>
</protein>
<evidence type="ECO:0000313" key="2">
    <source>
        <dbReference type="Proteomes" id="UP001163835"/>
    </source>
</evidence>
<gene>
    <name evidence="1" type="ORF">F5876DRAFT_86161</name>
</gene>
<dbReference type="EMBL" id="MU794959">
    <property type="protein sequence ID" value="KAJ3814868.1"/>
    <property type="molecule type" value="Genomic_DNA"/>
</dbReference>